<dbReference type="EMBL" id="PGOL01000006">
    <property type="protein sequence ID" value="PKI79387.1"/>
    <property type="molecule type" value="Genomic_DNA"/>
</dbReference>
<comment type="caution">
    <text evidence="2">The sequence shown here is derived from an EMBL/GenBank/DDBJ whole genome shotgun (WGS) entry which is preliminary data.</text>
</comment>
<evidence type="ECO:0000313" key="3">
    <source>
        <dbReference type="Proteomes" id="UP000233551"/>
    </source>
</evidence>
<dbReference type="AlphaFoldDB" id="A0A2I0LFC3"/>
<feature type="region of interest" description="Disordered" evidence="1">
    <location>
        <begin position="1"/>
        <end position="79"/>
    </location>
</feature>
<accession>A0A2I0LFC3</accession>
<name>A0A2I0LFC3_PUNGR</name>
<organism evidence="2 3">
    <name type="scientific">Punica granatum</name>
    <name type="common">Pomegranate</name>
    <dbReference type="NCBI Taxonomy" id="22663"/>
    <lineage>
        <taxon>Eukaryota</taxon>
        <taxon>Viridiplantae</taxon>
        <taxon>Streptophyta</taxon>
        <taxon>Embryophyta</taxon>
        <taxon>Tracheophyta</taxon>
        <taxon>Spermatophyta</taxon>
        <taxon>Magnoliopsida</taxon>
        <taxon>eudicotyledons</taxon>
        <taxon>Gunneridae</taxon>
        <taxon>Pentapetalae</taxon>
        <taxon>rosids</taxon>
        <taxon>malvids</taxon>
        <taxon>Myrtales</taxon>
        <taxon>Lythraceae</taxon>
        <taxon>Punica</taxon>
    </lineage>
</organism>
<proteinExistence type="predicted"/>
<dbReference type="Proteomes" id="UP000233551">
    <property type="component" value="Unassembled WGS sequence"/>
</dbReference>
<feature type="compositionally biased region" description="Basic and acidic residues" evidence="1">
    <location>
        <begin position="46"/>
        <end position="57"/>
    </location>
</feature>
<reference evidence="2 3" key="1">
    <citation type="submission" date="2017-11" db="EMBL/GenBank/DDBJ databases">
        <title>De-novo sequencing of pomegranate (Punica granatum L.) genome.</title>
        <authorList>
            <person name="Akparov Z."/>
            <person name="Amiraslanov A."/>
            <person name="Hajiyeva S."/>
            <person name="Abbasov M."/>
            <person name="Kaur K."/>
            <person name="Hamwieh A."/>
            <person name="Solovyev V."/>
            <person name="Salamov A."/>
            <person name="Braich B."/>
            <person name="Kosarev P."/>
            <person name="Mahmoud A."/>
            <person name="Hajiyev E."/>
            <person name="Babayeva S."/>
            <person name="Izzatullayeva V."/>
            <person name="Mammadov A."/>
            <person name="Mammadov A."/>
            <person name="Sharifova S."/>
            <person name="Ojaghi J."/>
            <person name="Eynullazada K."/>
            <person name="Bayramov B."/>
            <person name="Abdulazimova A."/>
            <person name="Shahmuradov I."/>
        </authorList>
    </citation>
    <scope>NUCLEOTIDE SEQUENCE [LARGE SCALE GENOMIC DNA]</scope>
    <source>
        <strain evidence="3">cv. AG2017</strain>
        <tissue evidence="2">Leaf</tissue>
    </source>
</reference>
<protein>
    <submittedName>
        <fullName evidence="2">Uncharacterized protein</fullName>
    </submittedName>
</protein>
<sequence>MTPIGDEGVDDSNRRGGRRRPQSGGGSRNRGSHPPKRENPQIGDSPDSREWSHDPNHHPSIWVVGALPFNWGRRSPLRP</sequence>
<gene>
    <name evidence="2" type="ORF">CRG98_000202</name>
</gene>
<keyword evidence="3" id="KW-1185">Reference proteome</keyword>
<evidence type="ECO:0000256" key="1">
    <source>
        <dbReference type="SAM" id="MobiDB-lite"/>
    </source>
</evidence>
<evidence type="ECO:0000313" key="2">
    <source>
        <dbReference type="EMBL" id="PKI79387.1"/>
    </source>
</evidence>